<evidence type="ECO:0000313" key="2">
    <source>
        <dbReference type="Proteomes" id="UP001054945"/>
    </source>
</evidence>
<dbReference type="AlphaFoldDB" id="A0AAV4TQW1"/>
<dbReference type="Proteomes" id="UP001054945">
    <property type="component" value="Unassembled WGS sequence"/>
</dbReference>
<proteinExistence type="predicted"/>
<accession>A0AAV4TQW1</accession>
<sequence>MTVFSGIACLYTFKSLWIKIRLGRADPPEDDDPRLECGPDPWNFVAQIDWEVYVPTKQCPQAERHLPQPLQLHHLLPVHRRGAPPAGVPGRPALRQEEGPLQLSQEGKVQRCIDHFYNFLFFYSYSYRSYVFPNSV</sequence>
<evidence type="ECO:0000313" key="1">
    <source>
        <dbReference type="EMBL" id="GIY47097.1"/>
    </source>
</evidence>
<reference evidence="1 2" key="1">
    <citation type="submission" date="2021-06" db="EMBL/GenBank/DDBJ databases">
        <title>Caerostris extrusa draft genome.</title>
        <authorList>
            <person name="Kono N."/>
            <person name="Arakawa K."/>
        </authorList>
    </citation>
    <scope>NUCLEOTIDE SEQUENCE [LARGE SCALE GENOMIC DNA]</scope>
</reference>
<gene>
    <name evidence="1" type="ORF">CEXT_183141</name>
</gene>
<organism evidence="1 2">
    <name type="scientific">Caerostris extrusa</name>
    <name type="common">Bark spider</name>
    <name type="synonym">Caerostris bankana</name>
    <dbReference type="NCBI Taxonomy" id="172846"/>
    <lineage>
        <taxon>Eukaryota</taxon>
        <taxon>Metazoa</taxon>
        <taxon>Ecdysozoa</taxon>
        <taxon>Arthropoda</taxon>
        <taxon>Chelicerata</taxon>
        <taxon>Arachnida</taxon>
        <taxon>Araneae</taxon>
        <taxon>Araneomorphae</taxon>
        <taxon>Entelegynae</taxon>
        <taxon>Araneoidea</taxon>
        <taxon>Araneidae</taxon>
        <taxon>Caerostris</taxon>
    </lineage>
</organism>
<keyword evidence="2" id="KW-1185">Reference proteome</keyword>
<dbReference type="EMBL" id="BPLR01011523">
    <property type="protein sequence ID" value="GIY47097.1"/>
    <property type="molecule type" value="Genomic_DNA"/>
</dbReference>
<comment type="caution">
    <text evidence="1">The sequence shown here is derived from an EMBL/GenBank/DDBJ whole genome shotgun (WGS) entry which is preliminary data.</text>
</comment>
<protein>
    <submittedName>
        <fullName evidence="1">Uncharacterized protein</fullName>
    </submittedName>
</protein>
<name>A0AAV4TQW1_CAEEX</name>